<feature type="non-terminal residue" evidence="2">
    <location>
        <position position="190"/>
    </location>
</feature>
<dbReference type="Proteomes" id="UP000479000">
    <property type="component" value="Unassembled WGS sequence"/>
</dbReference>
<accession>A0A6H5GEH7</accession>
<proteinExistence type="predicted"/>
<feature type="region of interest" description="Disordered" evidence="1">
    <location>
        <begin position="150"/>
        <end position="190"/>
    </location>
</feature>
<keyword evidence="3" id="KW-1185">Reference proteome</keyword>
<dbReference type="AlphaFoldDB" id="A0A6H5GEH7"/>
<feature type="compositionally biased region" description="Polar residues" evidence="1">
    <location>
        <begin position="169"/>
        <end position="178"/>
    </location>
</feature>
<feature type="region of interest" description="Disordered" evidence="1">
    <location>
        <begin position="81"/>
        <end position="112"/>
    </location>
</feature>
<dbReference type="EMBL" id="CADCXU010010461">
    <property type="protein sequence ID" value="CAB0001272.1"/>
    <property type="molecule type" value="Genomic_DNA"/>
</dbReference>
<evidence type="ECO:0000313" key="3">
    <source>
        <dbReference type="Proteomes" id="UP000479000"/>
    </source>
</evidence>
<sequence>MKVNPFRFQGQQIQYTTQGGGAMRSRVPPCFFESGRARPGLPRQPGKSQAPGTPIYLLYTQQNRYPYRKIAKNRGGYETHPCCTPASGPSPPSDANKEKGRKKTPKTRRYMKELPPEDYEMNTVSTVNPYIFVDEVEQEKRFLAYQERVKEAQERRRQRNKTIKKQERQFIQTVNERSSAPWFQDLSSRQ</sequence>
<name>A0A6H5GEH7_9HEMI</name>
<evidence type="ECO:0000256" key="1">
    <source>
        <dbReference type="SAM" id="MobiDB-lite"/>
    </source>
</evidence>
<feature type="compositionally biased region" description="Basic residues" evidence="1">
    <location>
        <begin position="99"/>
        <end position="109"/>
    </location>
</feature>
<reference evidence="2 3" key="1">
    <citation type="submission" date="2020-02" db="EMBL/GenBank/DDBJ databases">
        <authorList>
            <person name="Ferguson B K."/>
        </authorList>
    </citation>
    <scope>NUCLEOTIDE SEQUENCE [LARGE SCALE GENOMIC DNA]</scope>
</reference>
<evidence type="ECO:0000313" key="2">
    <source>
        <dbReference type="EMBL" id="CAB0001272.1"/>
    </source>
</evidence>
<protein>
    <submittedName>
        <fullName evidence="2">Uncharacterized protein</fullName>
    </submittedName>
</protein>
<dbReference type="OrthoDB" id="6618387at2759"/>
<organism evidence="2 3">
    <name type="scientific">Nesidiocoris tenuis</name>
    <dbReference type="NCBI Taxonomy" id="355587"/>
    <lineage>
        <taxon>Eukaryota</taxon>
        <taxon>Metazoa</taxon>
        <taxon>Ecdysozoa</taxon>
        <taxon>Arthropoda</taxon>
        <taxon>Hexapoda</taxon>
        <taxon>Insecta</taxon>
        <taxon>Pterygota</taxon>
        <taxon>Neoptera</taxon>
        <taxon>Paraneoptera</taxon>
        <taxon>Hemiptera</taxon>
        <taxon>Heteroptera</taxon>
        <taxon>Panheteroptera</taxon>
        <taxon>Cimicomorpha</taxon>
        <taxon>Miridae</taxon>
        <taxon>Dicyphina</taxon>
        <taxon>Nesidiocoris</taxon>
    </lineage>
</organism>
<gene>
    <name evidence="2" type="ORF">NTEN_LOCUS7059</name>
</gene>